<sequence>MSLDESQLHFDTLALHAGQVPDPTTTARAVPLYQTTSYVFNDADHAANLFGLKEFGNIYTRLMNPTTDVFEKRVAALEGGIGGLAAASGQAAETLAILNILNAGDHIVSSSSLYGGTWNLLRHTLPKLGITTTFVDPSKPENFAAAITDSTRLIFAETMGNPKLDTLDIAAVAEIAHAHKIPLMIDNTAASPAIVNPIAHGADIVVHSATKFIGGHGTTIGGVIVDSGKFDWAASGKFPDFTSPDPSYHGLVLASLPEPLRSMSYILKARLQGLRDMGAAISPFNSWQLIIGLETLHLRMERHSKNALAVAQWLKTHPKVTWVNYPGLPEHPAHEIANRYHKKDSDGNTQYGALVGFGVQGGVDAGRKLVSSVKLLSLLANIGDAKSLIIHPASTTHSQLTEEEQAATGVTPDFVRLSIGIEHVGDIIADLEQALAGI</sequence>
<dbReference type="CDD" id="cd00614">
    <property type="entry name" value="CGS_like"/>
    <property type="match status" value="1"/>
</dbReference>
<dbReference type="InterPro" id="IPR015421">
    <property type="entry name" value="PyrdxlP-dep_Trfase_major"/>
</dbReference>
<name>A0A7W9SWF6_ARMRO</name>
<keyword evidence="3 9" id="KW-0808">Transferase</keyword>
<dbReference type="PIRSF" id="PIRSF001434">
    <property type="entry name" value="CGS"/>
    <property type="match status" value="1"/>
</dbReference>
<dbReference type="SUPFAM" id="SSF53383">
    <property type="entry name" value="PLP-dependent transferases"/>
    <property type="match status" value="1"/>
</dbReference>
<evidence type="ECO:0000313" key="10">
    <source>
        <dbReference type="Proteomes" id="UP000520814"/>
    </source>
</evidence>
<proteinExistence type="inferred from homology"/>
<dbReference type="Gene3D" id="3.90.1150.10">
    <property type="entry name" value="Aspartate Aminotransferase, domain 1"/>
    <property type="match status" value="1"/>
</dbReference>
<evidence type="ECO:0000256" key="1">
    <source>
        <dbReference type="ARBA" id="ARBA00001933"/>
    </source>
</evidence>
<dbReference type="GO" id="GO:0004124">
    <property type="term" value="F:cysteine synthase activity"/>
    <property type="evidence" value="ECO:0007669"/>
    <property type="project" value="TreeGrafter"/>
</dbReference>
<dbReference type="RefSeq" id="WP_184203756.1">
    <property type="nucleotide sequence ID" value="NZ_JACHGW010000008.1"/>
</dbReference>
<feature type="modified residue" description="N6-(pyridoxal phosphate)lysine" evidence="7">
    <location>
        <position position="211"/>
    </location>
</feature>
<dbReference type="EMBL" id="JACHGW010000008">
    <property type="protein sequence ID" value="MBB6053663.1"/>
    <property type="molecule type" value="Genomic_DNA"/>
</dbReference>
<protein>
    <recommendedName>
        <fullName evidence="6">O-succinylhomoserine sulfhydrylase</fullName>
    </recommendedName>
</protein>
<dbReference type="Proteomes" id="UP000520814">
    <property type="component" value="Unassembled WGS sequence"/>
</dbReference>
<dbReference type="InterPro" id="IPR006235">
    <property type="entry name" value="OAc-hSer/O-AcSer_sulfhydrylase"/>
</dbReference>
<dbReference type="InterPro" id="IPR054542">
    <property type="entry name" value="Cys_met_metab_PP"/>
</dbReference>
<keyword evidence="4 7" id="KW-0663">Pyridoxal phosphate</keyword>
<evidence type="ECO:0000256" key="4">
    <source>
        <dbReference type="ARBA" id="ARBA00022898"/>
    </source>
</evidence>
<organism evidence="9 10">
    <name type="scientific">Armatimonas rosea</name>
    <dbReference type="NCBI Taxonomy" id="685828"/>
    <lineage>
        <taxon>Bacteria</taxon>
        <taxon>Bacillati</taxon>
        <taxon>Armatimonadota</taxon>
        <taxon>Armatimonadia</taxon>
        <taxon>Armatimonadales</taxon>
        <taxon>Armatimonadaceae</taxon>
        <taxon>Armatimonas</taxon>
    </lineage>
</organism>
<evidence type="ECO:0000256" key="5">
    <source>
        <dbReference type="ARBA" id="ARBA00060995"/>
    </source>
</evidence>
<dbReference type="GO" id="GO:0016829">
    <property type="term" value="F:lyase activity"/>
    <property type="evidence" value="ECO:0007669"/>
    <property type="project" value="UniProtKB-KW"/>
</dbReference>
<accession>A0A7W9SWF6</accession>
<dbReference type="NCBIfam" id="TIGR01326">
    <property type="entry name" value="OAH_OAS_sulfhy"/>
    <property type="match status" value="1"/>
</dbReference>
<dbReference type="Pfam" id="PF01053">
    <property type="entry name" value="Cys_Met_Meta_PP"/>
    <property type="match status" value="1"/>
</dbReference>
<dbReference type="GO" id="GO:0030170">
    <property type="term" value="F:pyridoxal phosphate binding"/>
    <property type="evidence" value="ECO:0007669"/>
    <property type="project" value="InterPro"/>
</dbReference>
<gene>
    <name evidence="9" type="ORF">HNQ39_005505</name>
</gene>
<dbReference type="AlphaFoldDB" id="A0A7W9SWF6"/>
<evidence type="ECO:0000256" key="2">
    <source>
        <dbReference type="ARBA" id="ARBA00011881"/>
    </source>
</evidence>
<comment type="similarity">
    <text evidence="5">Belongs to the trans-sulfuration enzymes family. MetZ subfamily.</text>
</comment>
<evidence type="ECO:0000256" key="3">
    <source>
        <dbReference type="ARBA" id="ARBA00022679"/>
    </source>
</evidence>
<dbReference type="InterPro" id="IPR015422">
    <property type="entry name" value="PyrdxlP-dep_Trfase_small"/>
</dbReference>
<keyword evidence="9" id="KW-0456">Lyase</keyword>
<reference evidence="9 10" key="1">
    <citation type="submission" date="2020-08" db="EMBL/GenBank/DDBJ databases">
        <title>Genomic Encyclopedia of Type Strains, Phase IV (KMG-IV): sequencing the most valuable type-strain genomes for metagenomic binning, comparative biology and taxonomic classification.</title>
        <authorList>
            <person name="Goeker M."/>
        </authorList>
    </citation>
    <scope>NUCLEOTIDE SEQUENCE [LARGE SCALE GENOMIC DNA]</scope>
    <source>
        <strain evidence="9 10">DSM 23562</strain>
    </source>
</reference>
<comment type="cofactor">
    <cofactor evidence="1 8">
        <name>pyridoxal 5'-phosphate</name>
        <dbReference type="ChEBI" id="CHEBI:597326"/>
    </cofactor>
</comment>
<dbReference type="InterPro" id="IPR000277">
    <property type="entry name" value="Cys/Met-Metab_PyrdxlP-dep_enz"/>
</dbReference>
<dbReference type="GO" id="GO:0019346">
    <property type="term" value="P:transsulfuration"/>
    <property type="evidence" value="ECO:0007669"/>
    <property type="project" value="InterPro"/>
</dbReference>
<dbReference type="FunFam" id="3.90.1150.10:FF:000033">
    <property type="entry name" value="Cystathionine gamma-synthase"/>
    <property type="match status" value="1"/>
</dbReference>
<keyword evidence="10" id="KW-1185">Reference proteome</keyword>
<dbReference type="PANTHER" id="PTHR43797">
    <property type="entry name" value="HOMOCYSTEINE/CYSTEINE SYNTHASE"/>
    <property type="match status" value="1"/>
</dbReference>
<evidence type="ECO:0000313" key="9">
    <source>
        <dbReference type="EMBL" id="MBB6053663.1"/>
    </source>
</evidence>
<comment type="subunit">
    <text evidence="2">Homotetramer.</text>
</comment>
<dbReference type="PANTHER" id="PTHR43797:SF2">
    <property type="entry name" value="HOMOCYSTEINE_CYSTEINE SYNTHASE"/>
    <property type="match status" value="1"/>
</dbReference>
<evidence type="ECO:0000256" key="8">
    <source>
        <dbReference type="RuleBase" id="RU362118"/>
    </source>
</evidence>
<dbReference type="GO" id="GO:0005737">
    <property type="term" value="C:cytoplasm"/>
    <property type="evidence" value="ECO:0007669"/>
    <property type="project" value="TreeGrafter"/>
</dbReference>
<evidence type="ECO:0000256" key="6">
    <source>
        <dbReference type="ARBA" id="ARBA00071157"/>
    </source>
</evidence>
<evidence type="ECO:0000256" key="7">
    <source>
        <dbReference type="PIRSR" id="PIRSR001434-2"/>
    </source>
</evidence>
<dbReference type="GO" id="GO:0071269">
    <property type="term" value="P:L-homocysteine biosynthetic process"/>
    <property type="evidence" value="ECO:0007669"/>
    <property type="project" value="TreeGrafter"/>
</dbReference>
<dbReference type="InterPro" id="IPR015424">
    <property type="entry name" value="PyrdxlP-dep_Trfase"/>
</dbReference>
<dbReference type="PROSITE" id="PS00868">
    <property type="entry name" value="CYS_MET_METAB_PP"/>
    <property type="match status" value="1"/>
</dbReference>
<comment type="caution">
    <text evidence="9">The sequence shown here is derived from an EMBL/GenBank/DDBJ whole genome shotgun (WGS) entry which is preliminary data.</text>
</comment>
<dbReference type="FunFam" id="3.40.640.10:FF:000035">
    <property type="entry name" value="O-succinylhomoserine sulfhydrylase"/>
    <property type="match status" value="1"/>
</dbReference>
<dbReference type="GO" id="GO:0006535">
    <property type="term" value="P:cysteine biosynthetic process from serine"/>
    <property type="evidence" value="ECO:0007669"/>
    <property type="project" value="TreeGrafter"/>
</dbReference>
<dbReference type="Gene3D" id="3.40.640.10">
    <property type="entry name" value="Type I PLP-dependent aspartate aminotransferase-like (Major domain)"/>
    <property type="match status" value="1"/>
</dbReference>
<dbReference type="GO" id="GO:0003961">
    <property type="term" value="F:O-acetylhomoserine aminocarboxypropyltransferase activity"/>
    <property type="evidence" value="ECO:0007669"/>
    <property type="project" value="TreeGrafter"/>
</dbReference>